<protein>
    <submittedName>
        <fullName evidence="18">Cell division protein FtsI</fullName>
    </submittedName>
</protein>
<dbReference type="GO" id="GO:0008360">
    <property type="term" value="P:regulation of cell shape"/>
    <property type="evidence" value="ECO:0007669"/>
    <property type="project" value="UniProtKB-KW"/>
</dbReference>
<dbReference type="GO" id="GO:0051301">
    <property type="term" value="P:cell division"/>
    <property type="evidence" value="ECO:0007669"/>
    <property type="project" value="UniProtKB-KW"/>
</dbReference>
<evidence type="ECO:0000256" key="4">
    <source>
        <dbReference type="ARBA" id="ARBA00022519"/>
    </source>
</evidence>
<dbReference type="InterPro" id="IPR012338">
    <property type="entry name" value="Beta-lactam/transpept-like"/>
</dbReference>
<dbReference type="RefSeq" id="WP_050725549.1">
    <property type="nucleotide sequence ID" value="NZ_CP012332.1"/>
</dbReference>
<evidence type="ECO:0000256" key="15">
    <source>
        <dbReference type="SAM" id="Phobius"/>
    </source>
</evidence>
<dbReference type="GO" id="GO:0008658">
    <property type="term" value="F:penicillin binding"/>
    <property type="evidence" value="ECO:0007669"/>
    <property type="project" value="InterPro"/>
</dbReference>
<dbReference type="PANTHER" id="PTHR30627">
    <property type="entry name" value="PEPTIDOGLYCAN D,D-TRANSPEPTIDASE"/>
    <property type="match status" value="1"/>
</dbReference>
<dbReference type="EMBL" id="CP012332">
    <property type="protein sequence ID" value="AKU91204.1"/>
    <property type="molecule type" value="Genomic_DNA"/>
</dbReference>
<dbReference type="Pfam" id="PF00905">
    <property type="entry name" value="Transpeptidase"/>
    <property type="match status" value="1"/>
</dbReference>
<keyword evidence="9" id="KW-0133">Cell shape</keyword>
<evidence type="ECO:0000256" key="9">
    <source>
        <dbReference type="ARBA" id="ARBA00022960"/>
    </source>
</evidence>
<keyword evidence="6" id="KW-0645">Protease</keyword>
<dbReference type="GO" id="GO:0005886">
    <property type="term" value="C:plasma membrane"/>
    <property type="evidence" value="ECO:0007669"/>
    <property type="project" value="UniProtKB-SubCell"/>
</dbReference>
<evidence type="ECO:0000256" key="7">
    <source>
        <dbReference type="ARBA" id="ARBA00022692"/>
    </source>
</evidence>
<dbReference type="NCBIfam" id="TIGR03423">
    <property type="entry name" value="pbp2_mrdA"/>
    <property type="match status" value="1"/>
</dbReference>
<keyword evidence="18" id="KW-0132">Cell division</keyword>
<evidence type="ECO:0000256" key="6">
    <source>
        <dbReference type="ARBA" id="ARBA00022670"/>
    </source>
</evidence>
<dbReference type="GO" id="GO:0071972">
    <property type="term" value="F:peptidoglycan L,D-transpeptidase activity"/>
    <property type="evidence" value="ECO:0007669"/>
    <property type="project" value="TreeGrafter"/>
</dbReference>
<accession>A0A0K1PDM8</accession>
<dbReference type="OrthoDB" id="9766847at2"/>
<keyword evidence="8" id="KW-0378">Hydrolase</keyword>
<keyword evidence="10" id="KW-0573">Peptidoglycan synthesis</keyword>
<gene>
    <name evidence="18" type="ORF">AKJ08_1591</name>
</gene>
<dbReference type="InterPro" id="IPR017790">
    <property type="entry name" value="Penicillin-binding_protein_2"/>
</dbReference>
<dbReference type="Gene3D" id="3.90.1310.10">
    <property type="entry name" value="Penicillin-binding protein 2a (Domain 2)"/>
    <property type="match status" value="1"/>
</dbReference>
<keyword evidence="5" id="KW-0121">Carboxypeptidase</keyword>
<evidence type="ECO:0000256" key="1">
    <source>
        <dbReference type="ARBA" id="ARBA00004167"/>
    </source>
</evidence>
<keyword evidence="7 15" id="KW-0812">Transmembrane</keyword>
<proteinExistence type="predicted"/>
<dbReference type="InterPro" id="IPR005311">
    <property type="entry name" value="PBP_dimer"/>
</dbReference>
<keyword evidence="4" id="KW-0997">Cell inner membrane</keyword>
<evidence type="ECO:0000256" key="8">
    <source>
        <dbReference type="ARBA" id="ARBA00022801"/>
    </source>
</evidence>
<dbReference type="PANTHER" id="PTHR30627:SF2">
    <property type="entry name" value="PEPTIDOGLYCAN D,D-TRANSPEPTIDASE MRDA"/>
    <property type="match status" value="1"/>
</dbReference>
<dbReference type="SUPFAM" id="SSF56519">
    <property type="entry name" value="Penicillin binding protein dimerisation domain"/>
    <property type="match status" value="1"/>
</dbReference>
<evidence type="ECO:0000256" key="11">
    <source>
        <dbReference type="ARBA" id="ARBA00022989"/>
    </source>
</evidence>
<keyword evidence="18" id="KW-0131">Cell cycle</keyword>
<dbReference type="KEGG" id="vin:AKJ08_1591"/>
<dbReference type="GO" id="GO:0009252">
    <property type="term" value="P:peptidoglycan biosynthetic process"/>
    <property type="evidence" value="ECO:0007669"/>
    <property type="project" value="UniProtKB-KW"/>
</dbReference>
<reference evidence="18 19" key="1">
    <citation type="submission" date="2015-08" db="EMBL/GenBank/DDBJ databases">
        <authorList>
            <person name="Babu N.S."/>
            <person name="Beckwith C.J."/>
            <person name="Beseler K.G."/>
            <person name="Brison A."/>
            <person name="Carone J.V."/>
            <person name="Caskin T.P."/>
            <person name="Diamond M."/>
            <person name="Durham M.E."/>
            <person name="Foxe J.M."/>
            <person name="Go M."/>
            <person name="Henderson B.A."/>
            <person name="Jones I.B."/>
            <person name="McGettigan J.A."/>
            <person name="Micheletti S.J."/>
            <person name="Nasrallah M.E."/>
            <person name="Ortiz D."/>
            <person name="Piller C.R."/>
            <person name="Privatt S.R."/>
            <person name="Schneider S.L."/>
            <person name="Sharp S."/>
            <person name="Smith T.C."/>
            <person name="Stanton J.D."/>
            <person name="Ullery H.E."/>
            <person name="Wilson R.J."/>
            <person name="Serrano M.G."/>
            <person name="Buck G."/>
            <person name="Lee V."/>
            <person name="Wang Y."/>
            <person name="Carvalho R."/>
            <person name="Voegtly L."/>
            <person name="Shi R."/>
            <person name="Duckworth R."/>
            <person name="Johnson A."/>
            <person name="Loviza R."/>
            <person name="Walstead R."/>
            <person name="Shah Z."/>
            <person name="Kiflezghi M."/>
            <person name="Wade K."/>
            <person name="Ball S.L."/>
            <person name="Bradley K.W."/>
            <person name="Asai D.J."/>
            <person name="Bowman C.A."/>
            <person name="Russell D.A."/>
            <person name="Pope W.H."/>
            <person name="Jacobs-Sera D."/>
            <person name="Hendrix R.W."/>
            <person name="Hatfull G.F."/>
        </authorList>
    </citation>
    <scope>NUCLEOTIDE SEQUENCE [LARGE SCALE GENOMIC DNA]</scope>
    <source>
        <strain evidence="18 19">DSM 27710</strain>
    </source>
</reference>
<dbReference type="InterPro" id="IPR050515">
    <property type="entry name" value="Beta-lactam/transpept"/>
</dbReference>
<organism evidence="18 19">
    <name type="scientific">Vulgatibacter incomptus</name>
    <dbReference type="NCBI Taxonomy" id="1391653"/>
    <lineage>
        <taxon>Bacteria</taxon>
        <taxon>Pseudomonadati</taxon>
        <taxon>Myxococcota</taxon>
        <taxon>Myxococcia</taxon>
        <taxon>Myxococcales</taxon>
        <taxon>Cystobacterineae</taxon>
        <taxon>Vulgatibacteraceae</taxon>
        <taxon>Vulgatibacter</taxon>
    </lineage>
</organism>
<dbReference type="InterPro" id="IPR036138">
    <property type="entry name" value="PBP_dimer_sf"/>
</dbReference>
<keyword evidence="12 15" id="KW-0472">Membrane</keyword>
<keyword evidence="13" id="KW-0961">Cell wall biogenesis/degradation</keyword>
<dbReference type="Gene3D" id="3.40.710.10">
    <property type="entry name" value="DD-peptidase/beta-lactamase superfamily"/>
    <property type="match status" value="1"/>
</dbReference>
<evidence type="ECO:0000256" key="5">
    <source>
        <dbReference type="ARBA" id="ARBA00022645"/>
    </source>
</evidence>
<dbReference type="STRING" id="1391653.AKJ08_1591"/>
<sequence length="659" mass="72185">MKLAIRAREERELKRRIGWLGAAVALGILLLAGRLWYLEIFKGDDYFAKSSGNFVKELRVASDRGMILDRKGQILADNRPSYDVFLTPAFCQDCPEVIGRLAGQLGLDDEDLGRVVSAVENTRGLERFRPVLVQYDLTRDDLDVLEANKDSLPGVDVVGAPHRNYRKGSLGAHALGYMGEANPDDIQKARDDGRGLRIGDYVGKIGVERRYERWLRGVDGVERVVADAKGRKLPELEELIPPGERFVPSRPGANVVLSLDARLQAAAEEAFDKPAGSAVVMDVNTGYVLAMVSKPGFDPNRMTGRISRAELRELMEDPLKPMLLRATQNHYHPGSVQKVVSGLAALEHGFGHPIQCGGGYTLGKRRWRCHKESGHGILNLEEALKVSCDTWFYAAADKLGIDPFAEMSRRFGLGEVTGLDLGFEVPGIVPSTEYHDKRTKGGYTKGFALNSVIGQGDSNVTPLQMAVVYAAIANGGTIYRPQLVRQIVRPDGSVVEDFLPDAKRKLGVKRENLEIVRRGLDKVVNEPGGTGFRHRPANVRVAGKSGTAQVVRIGNIRLRKEQMDWFSRDHAWFAAYAPAENPEIAVVVLVEHGGHGGAEAAPIVMKIIEKYLELKEEDRASARSGVDRELPRQAPPAALEPPSGTPELPVIENGEGVAG</sequence>
<evidence type="ECO:0000259" key="17">
    <source>
        <dbReference type="Pfam" id="PF03717"/>
    </source>
</evidence>
<evidence type="ECO:0000313" key="19">
    <source>
        <dbReference type="Proteomes" id="UP000055590"/>
    </source>
</evidence>
<dbReference type="Proteomes" id="UP000055590">
    <property type="component" value="Chromosome"/>
</dbReference>
<dbReference type="GO" id="GO:0009002">
    <property type="term" value="F:serine-type D-Ala-D-Ala carboxypeptidase activity"/>
    <property type="evidence" value="ECO:0007669"/>
    <property type="project" value="InterPro"/>
</dbReference>
<feature type="domain" description="Penicillin-binding protein transpeptidase" evidence="16">
    <location>
        <begin position="276"/>
        <end position="609"/>
    </location>
</feature>
<evidence type="ECO:0000256" key="3">
    <source>
        <dbReference type="ARBA" id="ARBA00022475"/>
    </source>
</evidence>
<keyword evidence="11 15" id="KW-1133">Transmembrane helix</keyword>
<keyword evidence="3" id="KW-1003">Cell membrane</keyword>
<feature type="region of interest" description="Disordered" evidence="14">
    <location>
        <begin position="620"/>
        <end position="659"/>
    </location>
</feature>
<feature type="domain" description="Penicillin-binding protein dimerisation" evidence="17">
    <location>
        <begin position="61"/>
        <end position="235"/>
    </location>
</feature>
<evidence type="ECO:0000313" key="18">
    <source>
        <dbReference type="EMBL" id="AKU91204.1"/>
    </source>
</evidence>
<dbReference type="GO" id="GO:0071555">
    <property type="term" value="P:cell wall organization"/>
    <property type="evidence" value="ECO:0007669"/>
    <property type="project" value="UniProtKB-KW"/>
</dbReference>
<feature type="compositionally biased region" description="Basic and acidic residues" evidence="14">
    <location>
        <begin position="620"/>
        <end position="631"/>
    </location>
</feature>
<evidence type="ECO:0000256" key="2">
    <source>
        <dbReference type="ARBA" id="ARBA00004236"/>
    </source>
</evidence>
<dbReference type="Pfam" id="PF03717">
    <property type="entry name" value="PBP_dimer"/>
    <property type="match status" value="1"/>
</dbReference>
<evidence type="ECO:0000259" key="16">
    <source>
        <dbReference type="Pfam" id="PF00905"/>
    </source>
</evidence>
<dbReference type="GO" id="GO:0006508">
    <property type="term" value="P:proteolysis"/>
    <property type="evidence" value="ECO:0007669"/>
    <property type="project" value="UniProtKB-KW"/>
</dbReference>
<name>A0A0K1PDM8_9BACT</name>
<evidence type="ECO:0000256" key="10">
    <source>
        <dbReference type="ARBA" id="ARBA00022984"/>
    </source>
</evidence>
<dbReference type="PATRIC" id="fig|1391653.3.peg.1673"/>
<dbReference type="SUPFAM" id="SSF56601">
    <property type="entry name" value="beta-lactamase/transpeptidase-like"/>
    <property type="match status" value="1"/>
</dbReference>
<feature type="transmembrane region" description="Helical" evidence="15">
    <location>
        <begin position="20"/>
        <end position="37"/>
    </location>
</feature>
<evidence type="ECO:0000256" key="12">
    <source>
        <dbReference type="ARBA" id="ARBA00023136"/>
    </source>
</evidence>
<keyword evidence="19" id="KW-1185">Reference proteome</keyword>
<evidence type="ECO:0000256" key="14">
    <source>
        <dbReference type="SAM" id="MobiDB-lite"/>
    </source>
</evidence>
<dbReference type="AlphaFoldDB" id="A0A0K1PDM8"/>
<dbReference type="InterPro" id="IPR001460">
    <property type="entry name" value="PCN-bd_Tpept"/>
</dbReference>
<evidence type="ECO:0000256" key="13">
    <source>
        <dbReference type="ARBA" id="ARBA00023316"/>
    </source>
</evidence>
<comment type="subcellular location">
    <subcellularLocation>
        <location evidence="2">Cell membrane</location>
    </subcellularLocation>
    <subcellularLocation>
        <location evidence="1">Membrane</location>
        <topology evidence="1">Single-pass membrane protein</topology>
    </subcellularLocation>
</comment>